<protein>
    <submittedName>
        <fullName evidence="1">DUF2835 domain-containing protein</fullName>
    </submittedName>
</protein>
<organism evidence="1 2">
    <name type="scientific">Thalassolituus marinus</name>
    <dbReference type="NCBI Taxonomy" id="671053"/>
    <lineage>
        <taxon>Bacteria</taxon>
        <taxon>Pseudomonadati</taxon>
        <taxon>Pseudomonadota</taxon>
        <taxon>Gammaproteobacteria</taxon>
        <taxon>Oceanospirillales</taxon>
        <taxon>Oceanospirillaceae</taxon>
        <taxon>Thalassolituus</taxon>
    </lineage>
</organism>
<sequence length="73" mass="8329">MSERIIFDLHISAEEYLRYYSGSAKTVVTRALDGRVVRFPANVLQKVVTHDGIRGRFVIEFSADGRFQGIVRL</sequence>
<keyword evidence="2" id="KW-1185">Reference proteome</keyword>
<accession>A0ABS7ZRM7</accession>
<dbReference type="InterPro" id="IPR021363">
    <property type="entry name" value="DUF2835"/>
</dbReference>
<proteinExistence type="predicted"/>
<reference evidence="1 2" key="1">
    <citation type="submission" date="2020-12" db="EMBL/GenBank/DDBJ databases">
        <title>Novel Thalassolituus-related marine hydrocarbonoclastic bacteria mediated algae-derived hydrocarbons mineralization in twilight zone of the northern South China Sea.</title>
        <authorList>
            <person name="Dong C."/>
        </authorList>
    </citation>
    <scope>NUCLEOTIDE SEQUENCE [LARGE SCALE GENOMIC DNA]</scope>
    <source>
        <strain evidence="1 2">IMCC1826</strain>
    </source>
</reference>
<dbReference type="EMBL" id="JAEDAH010000078">
    <property type="protein sequence ID" value="MCA6064436.1"/>
    <property type="molecule type" value="Genomic_DNA"/>
</dbReference>
<evidence type="ECO:0000313" key="2">
    <source>
        <dbReference type="Proteomes" id="UP000714380"/>
    </source>
</evidence>
<gene>
    <name evidence="1" type="ORF">I9W95_12540</name>
</gene>
<name>A0ABS7ZRM7_9GAMM</name>
<evidence type="ECO:0000313" key="1">
    <source>
        <dbReference type="EMBL" id="MCA6064436.1"/>
    </source>
</evidence>
<dbReference type="Proteomes" id="UP000714380">
    <property type="component" value="Unassembled WGS sequence"/>
</dbReference>
<dbReference type="RefSeq" id="WP_225675412.1">
    <property type="nucleotide sequence ID" value="NZ_JAEDAH010000078.1"/>
</dbReference>
<comment type="caution">
    <text evidence="1">The sequence shown here is derived from an EMBL/GenBank/DDBJ whole genome shotgun (WGS) entry which is preliminary data.</text>
</comment>
<dbReference type="Pfam" id="PF11197">
    <property type="entry name" value="DUF2835"/>
    <property type="match status" value="1"/>
</dbReference>